<evidence type="ECO:0000313" key="3">
    <source>
        <dbReference type="Proteomes" id="UP000464754"/>
    </source>
</evidence>
<dbReference type="KEGG" id="aarg:Aargi30884_08670"/>
<evidence type="ECO:0000313" key="2">
    <source>
        <dbReference type="EMBL" id="BBK21964.1"/>
    </source>
</evidence>
<feature type="transmembrane region" description="Helical" evidence="1">
    <location>
        <begin position="7"/>
        <end position="25"/>
    </location>
</feature>
<gene>
    <name evidence="2" type="ORF">Aargi30884_08670</name>
</gene>
<keyword evidence="1" id="KW-0472">Membrane</keyword>
<dbReference type="AlphaFoldDB" id="A0A6N4THL3"/>
<proteinExistence type="predicted"/>
<keyword evidence="1" id="KW-0812">Transmembrane</keyword>
<accession>A0A6N4THL3</accession>
<dbReference type="Proteomes" id="UP000464754">
    <property type="component" value="Chromosome"/>
</dbReference>
<keyword evidence="1" id="KW-1133">Transmembrane helix</keyword>
<reference evidence="3" key="1">
    <citation type="submission" date="2019-05" db="EMBL/GenBank/DDBJ databases">
        <title>Complete genome sequencing of Absiella argi strain JCM 30884.</title>
        <authorList>
            <person name="Sakamoto M."/>
            <person name="Murakami T."/>
            <person name="Mori H."/>
        </authorList>
    </citation>
    <scope>NUCLEOTIDE SEQUENCE [LARGE SCALE GENOMIC DNA]</scope>
    <source>
        <strain evidence="3">JCM 30884</strain>
    </source>
</reference>
<sequence>MDFIKDNLGWIILLIIVLWVCWNVIKELLHSSMQTLEKDNTQKNNHNEKIIMNEETGIKHIEHDTVIKEEPIIVEPTKTKENPLEIKRKLFVKNKEYLEVHSPEDNRYIIVLFETGLLYEELYKDYFRAAAHVYLATLFDNQNKEYEENYLRLCKLVRKNNGADWEYYITLIHDINDIDK</sequence>
<protein>
    <submittedName>
        <fullName evidence="2">Uncharacterized protein</fullName>
    </submittedName>
</protein>
<keyword evidence="3" id="KW-1185">Reference proteome</keyword>
<evidence type="ECO:0000256" key="1">
    <source>
        <dbReference type="SAM" id="Phobius"/>
    </source>
</evidence>
<dbReference type="EMBL" id="AP019695">
    <property type="protein sequence ID" value="BBK21964.1"/>
    <property type="molecule type" value="Genomic_DNA"/>
</dbReference>
<name>A0A6N4THL3_9FIRM</name>
<organism evidence="2 3">
    <name type="scientific">Amedibacterium intestinale</name>
    <dbReference type="NCBI Taxonomy" id="2583452"/>
    <lineage>
        <taxon>Bacteria</taxon>
        <taxon>Bacillati</taxon>
        <taxon>Bacillota</taxon>
        <taxon>Erysipelotrichia</taxon>
        <taxon>Erysipelotrichales</taxon>
        <taxon>Erysipelotrichaceae</taxon>
        <taxon>Amedibacterium</taxon>
    </lineage>
</organism>